<protein>
    <submittedName>
        <fullName evidence="2">Uncharacterized protein</fullName>
    </submittedName>
</protein>
<dbReference type="RefSeq" id="WP_169399993.1">
    <property type="nucleotide sequence ID" value="NZ_BAAAJH010000025.1"/>
</dbReference>
<reference evidence="2 3" key="1">
    <citation type="submission" date="2020-04" db="EMBL/GenBank/DDBJ databases">
        <authorList>
            <person name="Klaysubun C."/>
            <person name="Duangmal K."/>
            <person name="Lipun K."/>
        </authorList>
    </citation>
    <scope>NUCLEOTIDE SEQUENCE [LARGE SCALE GENOMIC DNA]</scope>
    <source>
        <strain evidence="2 3">JCM 11839</strain>
    </source>
</reference>
<dbReference type="Proteomes" id="UP001296706">
    <property type="component" value="Unassembled WGS sequence"/>
</dbReference>
<keyword evidence="3" id="KW-1185">Reference proteome</keyword>
<gene>
    <name evidence="2" type="ORF">HF577_33405</name>
</gene>
<accession>A0ABX1RNJ8</accession>
<dbReference type="EMBL" id="JAAXKY010000186">
    <property type="protein sequence ID" value="NMH81972.1"/>
    <property type="molecule type" value="Genomic_DNA"/>
</dbReference>
<feature type="region of interest" description="Disordered" evidence="1">
    <location>
        <begin position="21"/>
        <end position="59"/>
    </location>
</feature>
<feature type="compositionally biased region" description="Low complexity" evidence="1">
    <location>
        <begin position="89"/>
        <end position="100"/>
    </location>
</feature>
<feature type="region of interest" description="Disordered" evidence="1">
    <location>
        <begin position="83"/>
        <end position="121"/>
    </location>
</feature>
<sequence length="121" mass="13137">MTLDRNDVPRLSRIEDRIEEALSFRPPAPDRAGVAGRSSALDGTDPVQISDPAGRDRDTTALVVTVAVQLLWDIVHRAYYAESPDADLPPARSSAGSPAGRSRHRGRDDAHARSVRRGRTA</sequence>
<evidence type="ECO:0000256" key="1">
    <source>
        <dbReference type="SAM" id="MobiDB-lite"/>
    </source>
</evidence>
<comment type="caution">
    <text evidence="2">The sequence shown here is derived from an EMBL/GenBank/DDBJ whole genome shotgun (WGS) entry which is preliminary data.</text>
</comment>
<proteinExistence type="predicted"/>
<name>A0ABX1RNJ8_9PSEU</name>
<organism evidence="2 3">
    <name type="scientific">Pseudonocardia xinjiangensis</name>
    <dbReference type="NCBI Taxonomy" id="75289"/>
    <lineage>
        <taxon>Bacteria</taxon>
        <taxon>Bacillati</taxon>
        <taxon>Actinomycetota</taxon>
        <taxon>Actinomycetes</taxon>
        <taxon>Pseudonocardiales</taxon>
        <taxon>Pseudonocardiaceae</taxon>
        <taxon>Pseudonocardia</taxon>
    </lineage>
</organism>
<evidence type="ECO:0000313" key="3">
    <source>
        <dbReference type="Proteomes" id="UP001296706"/>
    </source>
</evidence>
<evidence type="ECO:0000313" key="2">
    <source>
        <dbReference type="EMBL" id="NMH81972.1"/>
    </source>
</evidence>